<dbReference type="EnsemblMetazoa" id="GBRI018440-RA">
    <property type="protein sequence ID" value="GBRI018440-PA"/>
    <property type="gene ID" value="GBRI018440"/>
</dbReference>
<evidence type="ECO:0000313" key="4">
    <source>
        <dbReference type="Proteomes" id="UP000091820"/>
    </source>
</evidence>
<dbReference type="Pfam" id="PF00293">
    <property type="entry name" value="NUDIX"/>
    <property type="match status" value="1"/>
</dbReference>
<dbReference type="Pfam" id="PF25969">
    <property type="entry name" value="NUDT9_N"/>
    <property type="match status" value="1"/>
</dbReference>
<reference evidence="4" key="1">
    <citation type="submission" date="2014-03" db="EMBL/GenBank/DDBJ databases">
        <authorList>
            <person name="Aksoy S."/>
            <person name="Warren W."/>
            <person name="Wilson R.K."/>
        </authorList>
    </citation>
    <scope>NUCLEOTIDE SEQUENCE [LARGE SCALE GENOMIC DNA]</scope>
    <source>
        <strain evidence="4">IAEA</strain>
    </source>
</reference>
<evidence type="ECO:0000259" key="2">
    <source>
        <dbReference type="PROSITE" id="PS51462"/>
    </source>
</evidence>
<sequence>MPPAYTASHIGGQTWADPDIGTPSFQPKWNSRDRGVDRMSHLGEYQIDDLGYPLNPIGRTGLRGRGLLGRWGPNHAADPIVTRWKRDEQGAIIKHKITKKNILQMIAIQRHDNRMWAIPGGMVDPGEKISTTLKREFTEEALNSSEYQTIIEEFFANGLEVYKSYVDDQRNTDNAWIETVACNFHDDVGTKVGAIQLSAGDDAMNVKWCDIDGNMLLHANHITIVEQVARRFKAHW</sequence>
<dbReference type="STRING" id="37001.A0A1A9WG03"/>
<feature type="region of interest" description="Disordered" evidence="1">
    <location>
        <begin position="1"/>
        <end position="33"/>
    </location>
</feature>
<dbReference type="PANTHER" id="PTHR13030:SF8">
    <property type="entry name" value="ADP-RIBOSE PYROPHOSPHATASE, MITOCHONDRIAL"/>
    <property type="match status" value="1"/>
</dbReference>
<name>A0A1A9WG03_9MUSC</name>
<proteinExistence type="predicted"/>
<dbReference type="InterPro" id="IPR039989">
    <property type="entry name" value="NUDT9"/>
</dbReference>
<keyword evidence="4" id="KW-1185">Reference proteome</keyword>
<accession>A0A1A9WG03</accession>
<dbReference type="InterPro" id="IPR015797">
    <property type="entry name" value="NUDIX_hydrolase-like_dom_sf"/>
</dbReference>
<dbReference type="Gene3D" id="3.90.79.10">
    <property type="entry name" value="Nucleoside Triphosphate Pyrophosphohydrolase"/>
    <property type="match status" value="1"/>
</dbReference>
<organism evidence="3 4">
    <name type="scientific">Glossina brevipalpis</name>
    <dbReference type="NCBI Taxonomy" id="37001"/>
    <lineage>
        <taxon>Eukaryota</taxon>
        <taxon>Metazoa</taxon>
        <taxon>Ecdysozoa</taxon>
        <taxon>Arthropoda</taxon>
        <taxon>Hexapoda</taxon>
        <taxon>Insecta</taxon>
        <taxon>Pterygota</taxon>
        <taxon>Neoptera</taxon>
        <taxon>Endopterygota</taxon>
        <taxon>Diptera</taxon>
        <taxon>Brachycera</taxon>
        <taxon>Muscomorpha</taxon>
        <taxon>Hippoboscoidea</taxon>
        <taxon>Glossinidae</taxon>
        <taxon>Glossina</taxon>
    </lineage>
</organism>
<dbReference type="VEuPathDB" id="VectorBase:GBRI018440"/>
<dbReference type="Proteomes" id="UP000091820">
    <property type="component" value="Unassembled WGS sequence"/>
</dbReference>
<evidence type="ECO:0000313" key="3">
    <source>
        <dbReference type="EnsemblMetazoa" id="GBRI018440-PA"/>
    </source>
</evidence>
<dbReference type="SUPFAM" id="SSF55811">
    <property type="entry name" value="Nudix"/>
    <property type="match status" value="1"/>
</dbReference>
<protein>
    <recommendedName>
        <fullName evidence="2">Nudix hydrolase domain-containing protein</fullName>
    </recommendedName>
</protein>
<dbReference type="PANTHER" id="PTHR13030">
    <property type="entry name" value="NUDIX HYDROLASE"/>
    <property type="match status" value="1"/>
</dbReference>
<dbReference type="AlphaFoldDB" id="A0A1A9WG03"/>
<feature type="domain" description="Nudix hydrolase" evidence="2">
    <location>
        <begin position="84"/>
        <end position="230"/>
    </location>
</feature>
<dbReference type="InterPro" id="IPR000086">
    <property type="entry name" value="NUDIX_hydrolase_dom"/>
</dbReference>
<reference evidence="3" key="2">
    <citation type="submission" date="2020-05" db="UniProtKB">
        <authorList>
            <consortium name="EnsemblMetazoa"/>
        </authorList>
    </citation>
    <scope>IDENTIFICATION</scope>
    <source>
        <strain evidence="3">IAEA</strain>
    </source>
</reference>
<dbReference type="PROSITE" id="PS51462">
    <property type="entry name" value="NUDIX"/>
    <property type="match status" value="1"/>
</dbReference>
<evidence type="ECO:0000256" key="1">
    <source>
        <dbReference type="SAM" id="MobiDB-lite"/>
    </source>
</evidence>
<dbReference type="CDD" id="cd03670">
    <property type="entry name" value="NUDIX_ADPRase_Nudt9"/>
    <property type="match status" value="1"/>
</dbReference>
<dbReference type="GO" id="GO:0047631">
    <property type="term" value="F:ADP-ribose diphosphatase activity"/>
    <property type="evidence" value="ECO:0007669"/>
    <property type="project" value="InterPro"/>
</dbReference>